<feature type="transmembrane region" description="Helical" evidence="8">
    <location>
        <begin position="61"/>
        <end position="82"/>
    </location>
</feature>
<keyword evidence="4" id="KW-1003">Cell membrane</keyword>
<sequence length="86" mass="9061">MMTVFVVLVSVMLSAAAAGAIFRIARGPSILDRVLAADVLLTIVGAALATDMIVNRNLNFLALLVSISLIGFIGSVTVARFVTDRR</sequence>
<dbReference type="Proteomes" id="UP001448858">
    <property type="component" value="Chromosome"/>
</dbReference>
<keyword evidence="6 8" id="KW-1133">Transmembrane helix</keyword>
<evidence type="ECO:0000256" key="7">
    <source>
        <dbReference type="ARBA" id="ARBA00023136"/>
    </source>
</evidence>
<evidence type="ECO:0000256" key="6">
    <source>
        <dbReference type="ARBA" id="ARBA00022989"/>
    </source>
</evidence>
<dbReference type="PANTHER" id="PTHR34702:SF1">
    <property type="entry name" value="NA(+)_H(+) ANTIPORTER SUBUNIT F"/>
    <property type="match status" value="1"/>
</dbReference>
<evidence type="ECO:0000256" key="3">
    <source>
        <dbReference type="ARBA" id="ARBA00022448"/>
    </source>
</evidence>
<evidence type="ECO:0000256" key="2">
    <source>
        <dbReference type="ARBA" id="ARBA00009212"/>
    </source>
</evidence>
<dbReference type="InterPro" id="IPR007208">
    <property type="entry name" value="MrpF/PhaF-like"/>
</dbReference>
<feature type="transmembrane region" description="Helical" evidence="8">
    <location>
        <begin position="34"/>
        <end position="54"/>
    </location>
</feature>
<evidence type="ECO:0000256" key="8">
    <source>
        <dbReference type="SAM" id="Phobius"/>
    </source>
</evidence>
<dbReference type="EMBL" id="CP151657">
    <property type="protein sequence ID" value="WZP15970.1"/>
    <property type="molecule type" value="Genomic_DNA"/>
</dbReference>
<evidence type="ECO:0000256" key="1">
    <source>
        <dbReference type="ARBA" id="ARBA00004651"/>
    </source>
</evidence>
<keyword evidence="3" id="KW-0813">Transport</keyword>
<evidence type="ECO:0000313" key="9">
    <source>
        <dbReference type="EMBL" id="WZP15970.1"/>
    </source>
</evidence>
<evidence type="ECO:0000313" key="10">
    <source>
        <dbReference type="Proteomes" id="UP001448858"/>
    </source>
</evidence>
<keyword evidence="5 8" id="KW-0812">Transmembrane</keyword>
<name>A0ABZ2ZW49_9MICC</name>
<comment type="similarity">
    <text evidence="2">Belongs to the CPA3 antiporters (TC 2.A.63) subunit F family.</text>
</comment>
<keyword evidence="10" id="KW-1185">Reference proteome</keyword>
<keyword evidence="7 8" id="KW-0472">Membrane</keyword>
<protein>
    <submittedName>
        <fullName evidence="9">Monovalent cation/H+ antiporter complex subunit F</fullName>
    </submittedName>
</protein>
<comment type="subcellular location">
    <subcellularLocation>
        <location evidence="1">Cell membrane</location>
        <topology evidence="1">Multi-pass membrane protein</topology>
    </subcellularLocation>
</comment>
<proteinExistence type="inferred from homology"/>
<dbReference type="Pfam" id="PF04066">
    <property type="entry name" value="MrpF_PhaF"/>
    <property type="match status" value="1"/>
</dbReference>
<evidence type="ECO:0000256" key="4">
    <source>
        <dbReference type="ARBA" id="ARBA00022475"/>
    </source>
</evidence>
<accession>A0ABZ2ZW49</accession>
<evidence type="ECO:0000256" key="5">
    <source>
        <dbReference type="ARBA" id="ARBA00022692"/>
    </source>
</evidence>
<organism evidence="9 10">
    <name type="scientific">Arthrobacter citreus</name>
    <dbReference type="NCBI Taxonomy" id="1670"/>
    <lineage>
        <taxon>Bacteria</taxon>
        <taxon>Bacillati</taxon>
        <taxon>Actinomycetota</taxon>
        <taxon>Actinomycetes</taxon>
        <taxon>Micrococcales</taxon>
        <taxon>Micrococcaceae</taxon>
        <taxon>Arthrobacter</taxon>
    </lineage>
</organism>
<dbReference type="PANTHER" id="PTHR34702">
    <property type="entry name" value="NA(+)/H(+) ANTIPORTER SUBUNIT F1"/>
    <property type="match status" value="1"/>
</dbReference>
<reference evidence="9 10" key="1">
    <citation type="submission" date="2024-04" db="EMBL/GenBank/DDBJ databases">
        <title>Arthrobacter sp. from Plains bison fecal sample.</title>
        <authorList>
            <person name="Ruzzini A."/>
        </authorList>
    </citation>
    <scope>NUCLEOTIDE SEQUENCE [LARGE SCALE GENOMIC DNA]</scope>
    <source>
        <strain evidence="9 10">EINP1</strain>
    </source>
</reference>
<gene>
    <name evidence="9" type="ORF">AAE021_17800</name>
</gene>